<dbReference type="SUPFAM" id="SSF46767">
    <property type="entry name" value="Methylated DNA-protein cysteine methyltransferase, C-terminal domain"/>
    <property type="match status" value="1"/>
</dbReference>
<feature type="domain" description="Methylated-DNA-[protein]-cysteine S-methyltransferase DNA binding" evidence="10">
    <location>
        <begin position="72"/>
        <end position="151"/>
    </location>
</feature>
<organism evidence="12 13">
    <name type="scientific">Dinghuibacter silviterrae</name>
    <dbReference type="NCBI Taxonomy" id="1539049"/>
    <lineage>
        <taxon>Bacteria</taxon>
        <taxon>Pseudomonadati</taxon>
        <taxon>Bacteroidota</taxon>
        <taxon>Chitinophagia</taxon>
        <taxon>Chitinophagales</taxon>
        <taxon>Chitinophagaceae</taxon>
        <taxon>Dinghuibacter</taxon>
    </lineage>
</organism>
<evidence type="ECO:0000313" key="12">
    <source>
        <dbReference type="EMBL" id="TDX01748.1"/>
    </source>
</evidence>
<dbReference type="Gene3D" id="1.10.10.10">
    <property type="entry name" value="Winged helix-like DNA-binding domain superfamily/Winged helix DNA-binding domain"/>
    <property type="match status" value="1"/>
</dbReference>
<dbReference type="OrthoDB" id="9802228at2"/>
<gene>
    <name evidence="12" type="ORF">EDB95_2790</name>
</gene>
<evidence type="ECO:0000259" key="10">
    <source>
        <dbReference type="Pfam" id="PF01035"/>
    </source>
</evidence>
<evidence type="ECO:0000256" key="5">
    <source>
        <dbReference type="ARBA" id="ARBA00022679"/>
    </source>
</evidence>
<dbReference type="EMBL" id="SODV01000001">
    <property type="protein sequence ID" value="TDX01748.1"/>
    <property type="molecule type" value="Genomic_DNA"/>
</dbReference>
<dbReference type="Gene3D" id="3.30.160.70">
    <property type="entry name" value="Methylated DNA-protein cysteine methyltransferase domain"/>
    <property type="match status" value="1"/>
</dbReference>
<dbReference type="InterPro" id="IPR008332">
    <property type="entry name" value="MethylG_MeTrfase_N"/>
</dbReference>
<dbReference type="EC" id="2.1.1.63" evidence="9"/>
<dbReference type="AlphaFoldDB" id="A0A4R8DV04"/>
<evidence type="ECO:0000256" key="3">
    <source>
        <dbReference type="ARBA" id="ARBA00022490"/>
    </source>
</evidence>
<keyword evidence="4 9" id="KW-0489">Methyltransferase</keyword>
<evidence type="ECO:0000313" key="13">
    <source>
        <dbReference type="Proteomes" id="UP000294498"/>
    </source>
</evidence>
<dbReference type="FunFam" id="1.10.10.10:FF:000214">
    <property type="entry name" value="Methylated-DNA--protein-cysteine methyltransferase"/>
    <property type="match status" value="1"/>
</dbReference>
<keyword evidence="5 9" id="KW-0808">Transferase</keyword>
<dbReference type="InterPro" id="IPR014048">
    <property type="entry name" value="MethylDNA_cys_MeTrfase_DNA-bd"/>
</dbReference>
<dbReference type="PANTHER" id="PTHR10815:SF13">
    <property type="entry name" value="METHYLATED-DNA--PROTEIN-CYSTEINE METHYLTRANSFERASE"/>
    <property type="match status" value="1"/>
</dbReference>
<comment type="subcellular location">
    <subcellularLocation>
        <location evidence="9">Cytoplasm</location>
    </subcellularLocation>
</comment>
<keyword evidence="3 9" id="KW-0963">Cytoplasm</keyword>
<dbReference type="RefSeq" id="WP_133994388.1">
    <property type="nucleotide sequence ID" value="NZ_SODV01000001.1"/>
</dbReference>
<reference evidence="12 13" key="1">
    <citation type="submission" date="2019-03" db="EMBL/GenBank/DDBJ databases">
        <title>Genomic Encyclopedia of Type Strains, Phase IV (KMG-IV): sequencing the most valuable type-strain genomes for metagenomic binning, comparative biology and taxonomic classification.</title>
        <authorList>
            <person name="Goeker M."/>
        </authorList>
    </citation>
    <scope>NUCLEOTIDE SEQUENCE [LARGE SCALE GENOMIC DNA]</scope>
    <source>
        <strain evidence="12 13">DSM 100059</strain>
    </source>
</reference>
<dbReference type="Pfam" id="PF01035">
    <property type="entry name" value="DNA_binding_1"/>
    <property type="match status" value="1"/>
</dbReference>
<dbReference type="GO" id="GO:0003908">
    <property type="term" value="F:methylated-DNA-[protein]-cysteine S-methyltransferase activity"/>
    <property type="evidence" value="ECO:0007669"/>
    <property type="project" value="UniProtKB-UniRule"/>
</dbReference>
<evidence type="ECO:0000256" key="6">
    <source>
        <dbReference type="ARBA" id="ARBA00022763"/>
    </source>
</evidence>
<name>A0A4R8DV04_9BACT</name>
<sequence length="161" mass="18395">MTYVAYYHSPVGILRLGGTEHYISEIYYLDALPPDARVHLNPLLQNCQEQLMEYFQGLRRTFDLPVHQEGSEFQQRVWGELMGIPYGRTITYMDLAKRVGDPKAVRAVGTTNGKNKIAIVLPCHRVIGARNDLVGYGGGLWRKRWLLEHENKIAHGVQTLF</sequence>
<dbReference type="InterPro" id="IPR036217">
    <property type="entry name" value="MethylDNA_cys_MeTrfase_DNAb"/>
</dbReference>
<evidence type="ECO:0000256" key="2">
    <source>
        <dbReference type="ARBA" id="ARBA00008711"/>
    </source>
</evidence>
<evidence type="ECO:0000256" key="8">
    <source>
        <dbReference type="ARBA" id="ARBA00049348"/>
    </source>
</evidence>
<dbReference type="GO" id="GO:0032259">
    <property type="term" value="P:methylation"/>
    <property type="evidence" value="ECO:0007669"/>
    <property type="project" value="UniProtKB-KW"/>
</dbReference>
<dbReference type="CDD" id="cd06445">
    <property type="entry name" value="ATase"/>
    <property type="match status" value="1"/>
</dbReference>
<comment type="miscellaneous">
    <text evidence="9">This enzyme catalyzes only one turnover and therefore is not strictly catalytic. According to one definition, an enzyme is a biocatalyst that acts repeatedly and over many reaction cycles.</text>
</comment>
<accession>A0A4R8DV04</accession>
<feature type="active site" description="Nucleophile; methyl group acceptor" evidence="9">
    <location>
        <position position="123"/>
    </location>
</feature>
<dbReference type="InterPro" id="IPR036631">
    <property type="entry name" value="MGMT_N_sf"/>
</dbReference>
<evidence type="ECO:0000256" key="4">
    <source>
        <dbReference type="ARBA" id="ARBA00022603"/>
    </source>
</evidence>
<dbReference type="Pfam" id="PF02870">
    <property type="entry name" value="Methyltransf_1N"/>
    <property type="match status" value="1"/>
</dbReference>
<evidence type="ECO:0000256" key="7">
    <source>
        <dbReference type="ARBA" id="ARBA00023204"/>
    </source>
</evidence>
<dbReference type="InterPro" id="IPR001497">
    <property type="entry name" value="MethylDNA_cys_MeTrfase_AS"/>
</dbReference>
<dbReference type="PROSITE" id="PS00374">
    <property type="entry name" value="MGMT"/>
    <property type="match status" value="1"/>
</dbReference>
<comment type="similarity">
    <text evidence="2 9">Belongs to the MGMT family.</text>
</comment>
<dbReference type="InterPro" id="IPR036388">
    <property type="entry name" value="WH-like_DNA-bd_sf"/>
</dbReference>
<evidence type="ECO:0000259" key="11">
    <source>
        <dbReference type="Pfam" id="PF02870"/>
    </source>
</evidence>
<evidence type="ECO:0000256" key="1">
    <source>
        <dbReference type="ARBA" id="ARBA00001286"/>
    </source>
</evidence>
<dbReference type="HAMAP" id="MF_00772">
    <property type="entry name" value="OGT"/>
    <property type="match status" value="1"/>
</dbReference>
<dbReference type="Proteomes" id="UP000294498">
    <property type="component" value="Unassembled WGS sequence"/>
</dbReference>
<comment type="catalytic activity">
    <reaction evidence="1 9">
        <text>a 4-O-methyl-thymidine in DNA + L-cysteinyl-[protein] = a thymidine in DNA + S-methyl-L-cysteinyl-[protein]</text>
        <dbReference type="Rhea" id="RHEA:53428"/>
        <dbReference type="Rhea" id="RHEA-COMP:10131"/>
        <dbReference type="Rhea" id="RHEA-COMP:10132"/>
        <dbReference type="Rhea" id="RHEA-COMP:13555"/>
        <dbReference type="Rhea" id="RHEA-COMP:13556"/>
        <dbReference type="ChEBI" id="CHEBI:29950"/>
        <dbReference type="ChEBI" id="CHEBI:82612"/>
        <dbReference type="ChEBI" id="CHEBI:137386"/>
        <dbReference type="ChEBI" id="CHEBI:137387"/>
        <dbReference type="EC" id="2.1.1.63"/>
    </reaction>
</comment>
<comment type="catalytic activity">
    <reaction evidence="8 9">
        <text>a 6-O-methyl-2'-deoxyguanosine in DNA + L-cysteinyl-[protein] = S-methyl-L-cysteinyl-[protein] + a 2'-deoxyguanosine in DNA</text>
        <dbReference type="Rhea" id="RHEA:24000"/>
        <dbReference type="Rhea" id="RHEA-COMP:10131"/>
        <dbReference type="Rhea" id="RHEA-COMP:10132"/>
        <dbReference type="Rhea" id="RHEA-COMP:11367"/>
        <dbReference type="Rhea" id="RHEA-COMP:11368"/>
        <dbReference type="ChEBI" id="CHEBI:29950"/>
        <dbReference type="ChEBI" id="CHEBI:82612"/>
        <dbReference type="ChEBI" id="CHEBI:85445"/>
        <dbReference type="ChEBI" id="CHEBI:85448"/>
        <dbReference type="EC" id="2.1.1.63"/>
    </reaction>
</comment>
<proteinExistence type="inferred from homology"/>
<dbReference type="GO" id="GO:0005737">
    <property type="term" value="C:cytoplasm"/>
    <property type="evidence" value="ECO:0007669"/>
    <property type="project" value="UniProtKB-SubCell"/>
</dbReference>
<keyword evidence="6 9" id="KW-0227">DNA damage</keyword>
<feature type="domain" description="Methylguanine DNA methyltransferase ribonuclease-like" evidence="11">
    <location>
        <begin position="3"/>
        <end position="66"/>
    </location>
</feature>
<dbReference type="SUPFAM" id="SSF53155">
    <property type="entry name" value="Methylated DNA-protein cysteine methyltransferase domain"/>
    <property type="match status" value="1"/>
</dbReference>
<dbReference type="NCBIfam" id="TIGR00589">
    <property type="entry name" value="ogt"/>
    <property type="match status" value="1"/>
</dbReference>
<evidence type="ECO:0000256" key="9">
    <source>
        <dbReference type="HAMAP-Rule" id="MF_00772"/>
    </source>
</evidence>
<dbReference type="InterPro" id="IPR023546">
    <property type="entry name" value="MGMT"/>
</dbReference>
<keyword evidence="7 9" id="KW-0234">DNA repair</keyword>
<dbReference type="PANTHER" id="PTHR10815">
    <property type="entry name" value="METHYLATED-DNA--PROTEIN-CYSTEINE METHYLTRANSFERASE"/>
    <property type="match status" value="1"/>
</dbReference>
<protein>
    <recommendedName>
        <fullName evidence="9">Methylated-DNA--protein-cysteine methyltransferase</fullName>
        <ecNumber evidence="9">2.1.1.63</ecNumber>
    </recommendedName>
    <alternativeName>
        <fullName evidence="9">6-O-methylguanine-DNA methyltransferase</fullName>
        <shortName evidence="9">MGMT</shortName>
    </alternativeName>
    <alternativeName>
        <fullName evidence="9">O-6-methylguanine-DNA-alkyltransferase</fullName>
    </alternativeName>
</protein>
<keyword evidence="13" id="KW-1185">Reference proteome</keyword>
<dbReference type="GO" id="GO:0006307">
    <property type="term" value="P:DNA alkylation repair"/>
    <property type="evidence" value="ECO:0007669"/>
    <property type="project" value="UniProtKB-UniRule"/>
</dbReference>
<comment type="function">
    <text evidence="9">Involved in the cellular defense against the biological effects of O6-methylguanine (O6-MeG) and O4-methylthymine (O4-MeT) in DNA. Repairs the methylated nucleobase in DNA by stoichiometrically transferring the methyl group to a cysteine residue in the enzyme. This is a suicide reaction: the enzyme is irreversibly inactivated.</text>
</comment>
<comment type="caution">
    <text evidence="12">The sequence shown here is derived from an EMBL/GenBank/DDBJ whole genome shotgun (WGS) entry which is preliminary data.</text>
</comment>